<comment type="caution">
    <text evidence="2">The sequence shown here is derived from an EMBL/GenBank/DDBJ whole genome shotgun (WGS) entry which is preliminary data.</text>
</comment>
<evidence type="ECO:0000313" key="3">
    <source>
        <dbReference type="Proteomes" id="UP000240010"/>
    </source>
</evidence>
<dbReference type="InterPro" id="IPR025139">
    <property type="entry name" value="DUF4062"/>
</dbReference>
<dbReference type="AlphaFoldDB" id="A0A2S6HIY5"/>
<evidence type="ECO:0000259" key="1">
    <source>
        <dbReference type="Pfam" id="PF13271"/>
    </source>
</evidence>
<organism evidence="2 3">
    <name type="scientific">Methylobacter tundripaludum</name>
    <dbReference type="NCBI Taxonomy" id="173365"/>
    <lineage>
        <taxon>Bacteria</taxon>
        <taxon>Pseudomonadati</taxon>
        <taxon>Pseudomonadota</taxon>
        <taxon>Gammaproteobacteria</taxon>
        <taxon>Methylococcales</taxon>
        <taxon>Methylococcaceae</taxon>
        <taxon>Methylobacter</taxon>
    </lineage>
</organism>
<accession>A0A2S6HIY5</accession>
<dbReference type="EMBL" id="PTIZ01000002">
    <property type="protein sequence ID" value="PPK77417.1"/>
    <property type="molecule type" value="Genomic_DNA"/>
</dbReference>
<dbReference type="Proteomes" id="UP000240010">
    <property type="component" value="Unassembled WGS sequence"/>
</dbReference>
<dbReference type="Pfam" id="PF13271">
    <property type="entry name" value="DUF4062"/>
    <property type="match status" value="1"/>
</dbReference>
<name>A0A2S6HIY5_9GAMM</name>
<dbReference type="RefSeq" id="WP_104428074.1">
    <property type="nucleotide sequence ID" value="NZ_PTIZ01000002.1"/>
</dbReference>
<gene>
    <name evidence="2" type="ORF">B0F87_102530</name>
</gene>
<protein>
    <submittedName>
        <fullName evidence="2">Uncharacterized protein DUF4062</fullName>
    </submittedName>
</protein>
<sequence>MEKRYQVFVSSTFADLEDERKKVIQTLMELDCIPAVMEFFPATDEDQFEFIKRIIDDCDYYLLIIGGKYGSITTQGISYTELEYEYAIERGLKVIALLHENPNQITFDKSEQDQELRARLQTFRDKVATGRLVKFWQNAEALPGIVALSLSKTIKMFPAIGWIRADKVSSEELLIEINELRKKNAELSKALSEIEPSIFTGSEDKDFSYIYSNLNRLENIEVIIESRTVISVETVTKKYSLNLASLIPFISTSGNHTFQWHLISEIILNEIFPNHIKDGNKGFSVSEIKNLADNLKMYGLLTKNYIPPIPGNGNGVLGNIVRGNSYRLIYSEKLERYKYWLNVNGKMPEHIEINEKTE</sequence>
<feature type="domain" description="DUF4062" evidence="1">
    <location>
        <begin position="6"/>
        <end position="87"/>
    </location>
</feature>
<evidence type="ECO:0000313" key="2">
    <source>
        <dbReference type="EMBL" id="PPK77417.1"/>
    </source>
</evidence>
<proteinExistence type="predicted"/>
<reference evidence="2 3" key="1">
    <citation type="submission" date="2018-02" db="EMBL/GenBank/DDBJ databases">
        <title>Subsurface microbial communities from deep shales in Ohio and West Virginia, USA.</title>
        <authorList>
            <person name="Wrighton K."/>
        </authorList>
    </citation>
    <scope>NUCLEOTIDE SEQUENCE [LARGE SCALE GENOMIC DNA]</scope>
    <source>
        <strain evidence="2 3">OWC-DMM</strain>
    </source>
</reference>